<feature type="region of interest" description="Disordered" evidence="4">
    <location>
        <begin position="1707"/>
        <end position="1739"/>
    </location>
</feature>
<comment type="similarity">
    <text evidence="2">Belongs to the NET family.</text>
</comment>
<organism evidence="6 7">
    <name type="scientific">Oldenlandia corymbosa var. corymbosa</name>
    <dbReference type="NCBI Taxonomy" id="529605"/>
    <lineage>
        <taxon>Eukaryota</taxon>
        <taxon>Viridiplantae</taxon>
        <taxon>Streptophyta</taxon>
        <taxon>Embryophyta</taxon>
        <taxon>Tracheophyta</taxon>
        <taxon>Spermatophyta</taxon>
        <taxon>Magnoliopsida</taxon>
        <taxon>eudicotyledons</taxon>
        <taxon>Gunneridae</taxon>
        <taxon>Pentapetalae</taxon>
        <taxon>asterids</taxon>
        <taxon>lamiids</taxon>
        <taxon>Gentianales</taxon>
        <taxon>Rubiaceae</taxon>
        <taxon>Rubioideae</taxon>
        <taxon>Spermacoceae</taxon>
        <taxon>Hedyotis-Oldenlandia complex</taxon>
        <taxon>Oldenlandia</taxon>
    </lineage>
</organism>
<feature type="region of interest" description="Disordered" evidence="4">
    <location>
        <begin position="112"/>
        <end position="142"/>
    </location>
</feature>
<feature type="coiled-coil region" evidence="3">
    <location>
        <begin position="1651"/>
        <end position="1699"/>
    </location>
</feature>
<evidence type="ECO:0000256" key="2">
    <source>
        <dbReference type="ARBA" id="ARBA00038006"/>
    </source>
</evidence>
<feature type="coiled-coil region" evidence="3">
    <location>
        <begin position="967"/>
        <end position="1218"/>
    </location>
</feature>
<evidence type="ECO:0000256" key="3">
    <source>
        <dbReference type="SAM" id="Coils"/>
    </source>
</evidence>
<feature type="compositionally biased region" description="Basic and acidic residues" evidence="4">
    <location>
        <begin position="1721"/>
        <end position="1739"/>
    </location>
</feature>
<evidence type="ECO:0000256" key="1">
    <source>
        <dbReference type="ARBA" id="ARBA00023054"/>
    </source>
</evidence>
<dbReference type="PANTHER" id="PTHR32258">
    <property type="entry name" value="PROTEIN NETWORKED 4A"/>
    <property type="match status" value="1"/>
</dbReference>
<dbReference type="EMBL" id="OX459126">
    <property type="protein sequence ID" value="CAI9118406.1"/>
    <property type="molecule type" value="Genomic_DNA"/>
</dbReference>
<dbReference type="Proteomes" id="UP001161247">
    <property type="component" value="Chromosome 9"/>
</dbReference>
<evidence type="ECO:0000313" key="7">
    <source>
        <dbReference type="Proteomes" id="UP001161247"/>
    </source>
</evidence>
<sequence length="1819" mass="209340">MATLLQSDSRRKYSWWWDSHIPKNSKWLQENLTDMDAKVKAMIKLIEEDADSFARRAEMYYKKRPELMKLVEEFYRAYRALAERYDHLTGELRHAQKAMAEAFPNQVFVLDEDSPSRSSELDQDPQTPDVLHPLRANSAVSDAESRKRGLKFLQDMLGGEEIAAEDNVRKSKTDEKEGQNLHADVLQLSNENDSLKAKINSESERAAKAESEIQKLQMALADMKTEKDSIFLQYQLCTEKLSNLEEELIHAQKDFMRLNDQAIQAETEVLTLKEALARAEVEKDAAVIKHEKSMEKISNLQELVAHAQEDLDGLNRRALKAETEAQNLNLEVSRLELEKEAGLRNYTGSVEKISDLENKISLAEEHARVSKNQADQAESEVTRLRKALAELNREKESSSLQYQRCLKGISELESELSCAQEEVKRLNTEIATAATKLKHSENKCNLLEMSNQSLRLEAENLTKKIARKDKELSEKQEELGKLQVSMQDEQLRYGQIEAMLQTLQTIHSQSQEEHKLLAEELKTSLQTIKDLEVSKHDLEDELRQVKDENTCLNELKLSSSISMENLQNEILCLRNMKEKLEEDVAQRITQSNSLQKEITTLKEEITGLNNRYHALLDQLEAVGLKPDCIGSSVKKLLDENVKLKQLYENESNEKETLYKKLENLEELANHEHVLQSSLSELNVELEASREKVREMQEMCQFVRGEKSVLISEKATLLSQLQNLTENMQKLLEKNAVLENSLSGAKIELEGLREKSKGLEEICALLKNEKSNLQAERSTLALQLANVERGLEYVQEKFTGLEEKYSHLEKEKQSMHSEMNELRISLGVEKQERTSSILKSESRLVGLEHNLHFLQEESRWRKKEFEDELEKAVKAQCEVFILQKFVEDMEQKNYSLLIECQKQVEASRLAEKLITELENENLEQQVEAELLLDEIEKLRLGIYRVFKALDVSSDCACEDKVENEQIFLQRITAKIEEMKHSLSKSKDDEQILSIENAVLLTILRQLKVEGVETEIQKDFLEKELKITNNKLVMVHNDKHALTEINLSFESQISDQNEQIVRLKEEVESLHVKETEWQKSYLDLQVKYSQVLEENRDLYKKFSELKEEKLMLEQKNDVLIQENLVLSNISTALENHVTEKGVELQLLSENLKHVSESKEECEKDAILLRRILEETEAENMFLKDSVQRLEVELHEARQSNNDLKQEIVIAKDVLTQKEAEVLEVEQKFKMADNLNLELGKTVDALKAENLEASYFRQSLENQLLTLSEDNSSQDKEINNLRQVNENLVTELCKLHEECEEQRIREEKLSSELKARNNEFELWEAEATAFYFDLQLSSIHGVLYENKVHELANVCGSLEQVSASKNLAIEQMKENITLMENEIGGLRAQLSAYAPIVASLREDVASLEHNVLRQKKLIPADWSEPTWSDFGADADESVHDKPMDGQSPKSFDVEELQNLQRRIKAVEKVMAEDTNRLVILKEKKDIKLRRSFSRRKSKLKEKKVAAAKSFNDDDLKLVEDKAEVNNVKKIALMKDIPLDHVSDNPVKGLQRKAVAKKGRSDDKMLELWETAECRSLDRAASISRNLVFAADEGDIVYDHVENLRQKAEHPSTSSEVERELGIDKQELSTSLKESDREVSSRRILERLSSDAQKLTNLQLTVQNLRRKLETSKDRKKAKDVDLETVKEQLQEVQETVVQLVDLNGQLMKNIEENPSSSSSQNSGELKDAENVRKKKVAEQARKGSEKIGRLQLEVQKLQYVLLKMEDEQKNRSKSRFSGSKTTIILRDFIYSGRKDNAIKKKSKLCCFKPTVPNTPSPRMYYN</sequence>
<dbReference type="InterPro" id="IPR051861">
    <property type="entry name" value="NET_actin-binding_domain"/>
</dbReference>
<feature type="coiled-coil region" evidence="3">
    <location>
        <begin position="521"/>
        <end position="856"/>
    </location>
</feature>
<dbReference type="GO" id="GO:0005886">
    <property type="term" value="C:plasma membrane"/>
    <property type="evidence" value="ECO:0007669"/>
    <property type="project" value="TreeGrafter"/>
</dbReference>
<protein>
    <submittedName>
        <fullName evidence="6">OLC1v1019974C2</fullName>
    </submittedName>
</protein>
<feature type="region of interest" description="Disordered" evidence="4">
    <location>
        <begin position="1603"/>
        <end position="1636"/>
    </location>
</feature>
<keyword evidence="7" id="KW-1185">Reference proteome</keyword>
<dbReference type="PANTHER" id="PTHR32258:SF6">
    <property type="entry name" value="PROTEIN NETWORKED 1A"/>
    <property type="match status" value="1"/>
</dbReference>
<evidence type="ECO:0000256" key="4">
    <source>
        <dbReference type="SAM" id="MobiDB-lite"/>
    </source>
</evidence>
<dbReference type="PROSITE" id="PS51774">
    <property type="entry name" value="NAB"/>
    <property type="match status" value="1"/>
</dbReference>
<keyword evidence="1 3" id="KW-0175">Coiled coil</keyword>
<dbReference type="GO" id="GO:0051015">
    <property type="term" value="F:actin filament binding"/>
    <property type="evidence" value="ECO:0007669"/>
    <property type="project" value="TreeGrafter"/>
</dbReference>
<dbReference type="Pfam" id="PF07765">
    <property type="entry name" value="KIP1"/>
    <property type="match status" value="1"/>
</dbReference>
<accession>A0AAV1EFD5</accession>
<proteinExistence type="inferred from homology"/>
<evidence type="ECO:0000313" key="6">
    <source>
        <dbReference type="EMBL" id="CAI9118406.1"/>
    </source>
</evidence>
<gene>
    <name evidence="6" type="ORF">OLC1_LOCUS24281</name>
</gene>
<feature type="coiled-coil region" evidence="3">
    <location>
        <begin position="1254"/>
        <end position="1288"/>
    </location>
</feature>
<evidence type="ECO:0000259" key="5">
    <source>
        <dbReference type="PROSITE" id="PS51774"/>
    </source>
</evidence>
<name>A0AAV1EFD5_OLDCO</name>
<feature type="domain" description="NAB" evidence="5">
    <location>
        <begin position="13"/>
        <end position="92"/>
    </location>
</feature>
<feature type="coiled-coil region" evidence="3">
    <location>
        <begin position="185"/>
        <end position="492"/>
    </location>
</feature>
<reference evidence="6" key="1">
    <citation type="submission" date="2023-03" db="EMBL/GenBank/DDBJ databases">
        <authorList>
            <person name="Julca I."/>
        </authorList>
    </citation>
    <scope>NUCLEOTIDE SEQUENCE</scope>
</reference>
<dbReference type="InterPro" id="IPR011684">
    <property type="entry name" value="NAB"/>
</dbReference>
<feature type="coiled-coil region" evidence="3">
    <location>
        <begin position="906"/>
        <end position="933"/>
    </location>
</feature>